<dbReference type="PANTHER" id="PTHR25462">
    <property type="entry name" value="BONUS, ISOFORM C-RELATED"/>
    <property type="match status" value="1"/>
</dbReference>
<dbReference type="PROSITE" id="PS50119">
    <property type="entry name" value="ZF_BBOX"/>
    <property type="match status" value="2"/>
</dbReference>
<dbReference type="Proteomes" id="UP000007110">
    <property type="component" value="Unassembled WGS sequence"/>
</dbReference>
<dbReference type="InterPro" id="IPR018957">
    <property type="entry name" value="Znf_C3HC4_RING-type"/>
</dbReference>
<keyword evidence="5" id="KW-0175">Coiled coil</keyword>
<dbReference type="PROSITE" id="PS50089">
    <property type="entry name" value="ZF_RING_2"/>
    <property type="match status" value="1"/>
</dbReference>
<dbReference type="Pfam" id="PF00097">
    <property type="entry name" value="zf-C3HC4"/>
    <property type="match status" value="1"/>
</dbReference>
<dbReference type="SMART" id="SM00336">
    <property type="entry name" value="BBOX"/>
    <property type="match status" value="2"/>
</dbReference>
<dbReference type="InterPro" id="IPR001841">
    <property type="entry name" value="Znf_RING"/>
</dbReference>
<dbReference type="KEGG" id="spu:100891134"/>
<dbReference type="PROSITE" id="PS00518">
    <property type="entry name" value="ZF_RING_1"/>
    <property type="match status" value="1"/>
</dbReference>
<dbReference type="Gene3D" id="3.30.160.60">
    <property type="entry name" value="Classic Zinc Finger"/>
    <property type="match status" value="1"/>
</dbReference>
<dbReference type="InParanoid" id="A0A7M7GPG6"/>
<evidence type="ECO:0000259" key="7">
    <source>
        <dbReference type="PROSITE" id="PS50119"/>
    </source>
</evidence>
<dbReference type="InterPro" id="IPR000315">
    <property type="entry name" value="Znf_B-box"/>
</dbReference>
<evidence type="ECO:0000256" key="3">
    <source>
        <dbReference type="ARBA" id="ARBA00022833"/>
    </source>
</evidence>
<evidence type="ECO:0000256" key="5">
    <source>
        <dbReference type="SAM" id="Coils"/>
    </source>
</evidence>
<dbReference type="Gene3D" id="3.30.40.10">
    <property type="entry name" value="Zinc/RING finger domain, C3HC4 (zinc finger)"/>
    <property type="match status" value="1"/>
</dbReference>
<keyword evidence="9" id="KW-1185">Reference proteome</keyword>
<reference evidence="8" key="2">
    <citation type="submission" date="2021-01" db="UniProtKB">
        <authorList>
            <consortium name="EnsemblMetazoa"/>
        </authorList>
    </citation>
    <scope>IDENTIFICATION</scope>
</reference>
<dbReference type="PANTHER" id="PTHR25462:SF229">
    <property type="entry name" value="TRANSCRIPTION INTERMEDIARY FACTOR 1-BETA"/>
    <property type="match status" value="1"/>
</dbReference>
<dbReference type="Pfam" id="PF00643">
    <property type="entry name" value="zf-B_box"/>
    <property type="match status" value="2"/>
</dbReference>
<dbReference type="EnsemblMetazoa" id="XM_003725662">
    <property type="protein sequence ID" value="XP_003725710"/>
    <property type="gene ID" value="LOC100891134"/>
</dbReference>
<dbReference type="SMART" id="SM00184">
    <property type="entry name" value="RING"/>
    <property type="match status" value="1"/>
</dbReference>
<dbReference type="GeneID" id="100891134"/>
<sequence>MDKMAGRETIDRLRKEHECSICWQKFESARFLACFHSFCELCIERCASTSSKQNTVVCPICRHCTTLPEVGVRGLPLNFIMNRMVDAFEEFEAYEEKLKSVDAMCDWCGDEEAVATSFCHDCSNILCKECVNMHSKMRIAMRGHVVTPIAEIRSGKTKVQRMDSVTDELPTCKHHEGEQLKFYCNTCKKSVCRDCILTTHSKPHHDCMDMTNAAIKLRENLRKMLSEIKCKSIEISDHIYVIDHREKEVLAEIKRAMDKVDQAADEDIRQIEERRRILLNNLRQVRSALVERIDGVRYNVKEAESRISRVNNIGEIILEKSKDNEMLMLHEGFDTTVQKPMSKKFDRAGLDRVLEIARKIRFEREVPKQFIGKVTHGQMVWRLARQVEFPVRRCVMNGMTAYTNGQLVIGYYSGGIDVVSINGSGRRVIEDVKVHDVATMSDGSFAVSSVDGSLQILGEDGKVKKRFDTQGASGFASIAVDKDDNVYAGYPFLQKVMIFSSSSGKMLRATTTSGCAPWQLHTLKSGHIVVSDPCAQNGPVVKIFDQNGDVTASVRGSPNEHSYCTTDEDDNLYIAIINKGSDDMLSVNLMTPEGKFVENVVQNQKVNLVSTWLRLAAPSPGTIVVSTHEKLLVYRKRPSYNDFWIPAAQIARF</sequence>
<evidence type="ECO:0000313" key="8">
    <source>
        <dbReference type="EnsemblMetazoa" id="XP_003725710"/>
    </source>
</evidence>
<dbReference type="OrthoDB" id="9049620at2759"/>
<dbReference type="GO" id="GO:0008270">
    <property type="term" value="F:zinc ion binding"/>
    <property type="evidence" value="ECO:0007669"/>
    <property type="project" value="UniProtKB-KW"/>
</dbReference>
<evidence type="ECO:0000256" key="1">
    <source>
        <dbReference type="ARBA" id="ARBA00022723"/>
    </source>
</evidence>
<keyword evidence="1" id="KW-0479">Metal-binding</keyword>
<evidence type="ECO:0000256" key="2">
    <source>
        <dbReference type="ARBA" id="ARBA00022771"/>
    </source>
</evidence>
<keyword evidence="2 4" id="KW-0863">Zinc-finger</keyword>
<name>A0A7M7GPG6_STRPU</name>
<dbReference type="SUPFAM" id="SSF101898">
    <property type="entry name" value="NHL repeat"/>
    <property type="match status" value="1"/>
</dbReference>
<dbReference type="InterPro" id="IPR013083">
    <property type="entry name" value="Znf_RING/FYVE/PHD"/>
</dbReference>
<feature type="coiled-coil region" evidence="5">
    <location>
        <begin position="246"/>
        <end position="288"/>
    </location>
</feature>
<keyword evidence="3" id="KW-0862">Zinc</keyword>
<dbReference type="GO" id="GO:0061630">
    <property type="term" value="F:ubiquitin protein ligase activity"/>
    <property type="evidence" value="ECO:0000318"/>
    <property type="project" value="GO_Central"/>
</dbReference>
<evidence type="ECO:0000256" key="4">
    <source>
        <dbReference type="PROSITE-ProRule" id="PRU00024"/>
    </source>
</evidence>
<dbReference type="RefSeq" id="XP_003725710.1">
    <property type="nucleotide sequence ID" value="XM_003725662.3"/>
</dbReference>
<accession>A0A7M7GPG6</accession>
<organism evidence="8 9">
    <name type="scientific">Strongylocentrotus purpuratus</name>
    <name type="common">Purple sea urchin</name>
    <dbReference type="NCBI Taxonomy" id="7668"/>
    <lineage>
        <taxon>Eukaryota</taxon>
        <taxon>Metazoa</taxon>
        <taxon>Echinodermata</taxon>
        <taxon>Eleutherozoa</taxon>
        <taxon>Echinozoa</taxon>
        <taxon>Echinoidea</taxon>
        <taxon>Euechinoidea</taxon>
        <taxon>Echinacea</taxon>
        <taxon>Camarodonta</taxon>
        <taxon>Echinidea</taxon>
        <taxon>Strongylocentrotidae</taxon>
        <taxon>Strongylocentrotus</taxon>
    </lineage>
</organism>
<dbReference type="InterPro" id="IPR017907">
    <property type="entry name" value="Znf_RING_CS"/>
</dbReference>
<dbReference type="SUPFAM" id="SSF57845">
    <property type="entry name" value="B-box zinc-binding domain"/>
    <property type="match status" value="1"/>
</dbReference>
<reference evidence="9" key="1">
    <citation type="submission" date="2015-02" db="EMBL/GenBank/DDBJ databases">
        <title>Genome sequencing for Strongylocentrotus purpuratus.</title>
        <authorList>
            <person name="Murali S."/>
            <person name="Liu Y."/>
            <person name="Vee V."/>
            <person name="English A."/>
            <person name="Wang M."/>
            <person name="Skinner E."/>
            <person name="Han Y."/>
            <person name="Muzny D.M."/>
            <person name="Worley K.C."/>
            <person name="Gibbs R.A."/>
        </authorList>
    </citation>
    <scope>NUCLEOTIDE SEQUENCE</scope>
</reference>
<evidence type="ECO:0000313" key="9">
    <source>
        <dbReference type="Proteomes" id="UP000007110"/>
    </source>
</evidence>
<dbReference type="CDD" id="cd19757">
    <property type="entry name" value="Bbox1"/>
    <property type="match status" value="1"/>
</dbReference>
<protein>
    <submittedName>
        <fullName evidence="8">Uncharacterized protein</fullName>
    </submittedName>
</protein>
<feature type="domain" description="RING-type" evidence="6">
    <location>
        <begin position="19"/>
        <end position="62"/>
    </location>
</feature>
<evidence type="ECO:0000259" key="6">
    <source>
        <dbReference type="PROSITE" id="PS50089"/>
    </source>
</evidence>
<dbReference type="InterPro" id="IPR011042">
    <property type="entry name" value="6-blade_b-propeller_TolB-like"/>
</dbReference>
<proteinExistence type="predicted"/>
<feature type="domain" description="B box-type" evidence="7">
    <location>
        <begin position="167"/>
        <end position="210"/>
    </location>
</feature>
<dbReference type="SUPFAM" id="SSF57850">
    <property type="entry name" value="RING/U-box"/>
    <property type="match status" value="1"/>
</dbReference>
<dbReference type="AlphaFoldDB" id="A0A7M7GPG6"/>
<feature type="domain" description="B box-type" evidence="7">
    <location>
        <begin position="100"/>
        <end position="149"/>
    </location>
</feature>
<dbReference type="Gene3D" id="2.120.10.30">
    <property type="entry name" value="TolB, C-terminal domain"/>
    <property type="match status" value="1"/>
</dbReference>
<dbReference type="InterPro" id="IPR047153">
    <property type="entry name" value="TRIM45/56/19-like"/>
</dbReference>
<dbReference type="OMA" id="HECSICW"/>